<evidence type="ECO:0000256" key="1">
    <source>
        <dbReference type="ARBA" id="ARBA00022737"/>
    </source>
</evidence>
<protein>
    <submittedName>
        <fullName evidence="4">Flavodoxin</fullName>
    </submittedName>
</protein>
<keyword evidence="1" id="KW-0677">Repeat</keyword>
<name>A0ABV1D7D3_9FIRM</name>
<dbReference type="InterPro" id="IPR029039">
    <property type="entry name" value="Flavoprotein-like_sf"/>
</dbReference>
<dbReference type="EMBL" id="JBBMFM010000057">
    <property type="protein sequence ID" value="MEQ2426308.1"/>
    <property type="molecule type" value="Genomic_DNA"/>
</dbReference>
<dbReference type="Proteomes" id="UP001454086">
    <property type="component" value="Unassembled WGS sequence"/>
</dbReference>
<keyword evidence="5" id="KW-1185">Reference proteome</keyword>
<dbReference type="Gene3D" id="3.40.50.360">
    <property type="match status" value="1"/>
</dbReference>
<feature type="chain" id="PRO_5046160559" evidence="2">
    <location>
        <begin position="24"/>
        <end position="277"/>
    </location>
</feature>
<accession>A0ABV1D7D3</accession>
<gene>
    <name evidence="4" type="ORF">WMQ36_15130</name>
</gene>
<keyword evidence="2" id="KW-0732">Signal</keyword>
<comment type="caution">
    <text evidence="4">The sequence shown here is derived from an EMBL/GenBank/DDBJ whole genome shotgun (WGS) entry which is preliminary data.</text>
</comment>
<dbReference type="PANTHER" id="PTHR39201">
    <property type="entry name" value="EXPORTED PROTEIN-RELATED"/>
    <property type="match status" value="1"/>
</dbReference>
<dbReference type="PANTHER" id="PTHR39201:SF1">
    <property type="entry name" value="FLAVODOXIN-LIKE DOMAIN-CONTAINING PROTEIN"/>
    <property type="match status" value="1"/>
</dbReference>
<dbReference type="Gene3D" id="2.10.270.10">
    <property type="entry name" value="Cholin Binding"/>
    <property type="match status" value="1"/>
</dbReference>
<evidence type="ECO:0000313" key="4">
    <source>
        <dbReference type="EMBL" id="MEQ2426308.1"/>
    </source>
</evidence>
<dbReference type="InterPro" id="IPR008254">
    <property type="entry name" value="Flavodoxin/NO_synth"/>
</dbReference>
<reference evidence="4 5" key="1">
    <citation type="submission" date="2024-03" db="EMBL/GenBank/DDBJ databases">
        <title>Human intestinal bacterial collection.</title>
        <authorList>
            <person name="Pauvert C."/>
            <person name="Hitch T.C.A."/>
            <person name="Clavel T."/>
        </authorList>
    </citation>
    <scope>NUCLEOTIDE SEQUENCE [LARGE SCALE GENOMIC DNA]</scope>
    <source>
        <strain evidence="4 5">CLA-SR-H021</strain>
    </source>
</reference>
<proteinExistence type="predicted"/>
<dbReference type="InterPro" id="IPR001226">
    <property type="entry name" value="Flavodoxin_CS"/>
</dbReference>
<organism evidence="4 5">
    <name type="scientific">Enterocloster hominis</name>
    <name type="common">ex Hitch et al. 2024</name>
    <dbReference type="NCBI Taxonomy" id="1917870"/>
    <lineage>
        <taxon>Bacteria</taxon>
        <taxon>Bacillati</taxon>
        <taxon>Bacillota</taxon>
        <taxon>Clostridia</taxon>
        <taxon>Lachnospirales</taxon>
        <taxon>Lachnospiraceae</taxon>
        <taxon>Enterocloster</taxon>
    </lineage>
</organism>
<evidence type="ECO:0000256" key="2">
    <source>
        <dbReference type="SAM" id="SignalP"/>
    </source>
</evidence>
<sequence length="277" mass="30983">MKRAWLLLLTLLISMTMSVTAFAGVWKTGEGVNQNRWWYDNEDGTYVQNGWQWLDGNQDGIAECYYFDGNGWMLSNTMTPDGYRVNENGAWISASGVETRAVQNTPASSETTAKGENVLIVYFTRTGTTEQAAQQIQQLTGGRLVELEAEAPYSGSYETTLDRAERELHSNARPALITRIEQMETYDTIFVGYPIWHGDAPMVIDTFLESYDFTGKTIVPFCTSGGSGIGTSVQTIRGLCPDSTVLQGRRIGNTSEIQTWLNQTGLNAIRYWEKKME</sequence>
<dbReference type="SUPFAM" id="SSF52218">
    <property type="entry name" value="Flavoproteins"/>
    <property type="match status" value="1"/>
</dbReference>
<dbReference type="RefSeq" id="WP_150846441.1">
    <property type="nucleotide sequence ID" value="NZ_JBBMFM010000057.1"/>
</dbReference>
<dbReference type="Pfam" id="PF12682">
    <property type="entry name" value="Flavodoxin_4"/>
    <property type="match status" value="1"/>
</dbReference>
<dbReference type="InterPro" id="IPR018337">
    <property type="entry name" value="Cell_wall/Cho-bd_repeat"/>
</dbReference>
<feature type="domain" description="Flavodoxin-like" evidence="3">
    <location>
        <begin position="118"/>
        <end position="262"/>
    </location>
</feature>
<dbReference type="SUPFAM" id="SSF69360">
    <property type="entry name" value="Cell wall binding repeat"/>
    <property type="match status" value="1"/>
</dbReference>
<dbReference type="Pfam" id="PF19085">
    <property type="entry name" value="Choline_bind_2"/>
    <property type="match status" value="1"/>
</dbReference>
<evidence type="ECO:0000313" key="5">
    <source>
        <dbReference type="Proteomes" id="UP001454086"/>
    </source>
</evidence>
<dbReference type="PROSITE" id="PS00201">
    <property type="entry name" value="FLAVODOXIN"/>
    <property type="match status" value="1"/>
</dbReference>
<evidence type="ECO:0000259" key="3">
    <source>
        <dbReference type="Pfam" id="PF12682"/>
    </source>
</evidence>
<feature type="signal peptide" evidence="2">
    <location>
        <begin position="1"/>
        <end position="23"/>
    </location>
</feature>